<feature type="non-terminal residue" evidence="2">
    <location>
        <position position="1"/>
    </location>
</feature>
<keyword evidence="1" id="KW-0472">Membrane</keyword>
<evidence type="ECO:0000313" key="3">
    <source>
        <dbReference type="Proteomes" id="UP000183918"/>
    </source>
</evidence>
<organism evidence="2 3">
    <name type="scientific">Lachnobacterium bovis DSM 14045</name>
    <dbReference type="NCBI Taxonomy" id="1122142"/>
    <lineage>
        <taxon>Bacteria</taxon>
        <taxon>Bacillati</taxon>
        <taxon>Bacillota</taxon>
        <taxon>Clostridia</taxon>
        <taxon>Lachnospirales</taxon>
        <taxon>Lachnospiraceae</taxon>
        <taxon>Lachnobacterium</taxon>
    </lineage>
</organism>
<name>A0A1H3N7L0_9FIRM</name>
<accession>A0A1H3N7L0</accession>
<sequence length="387" mass="43697">TNNIPVFNIDVSQDAKKKQNVAVTQAMMEKLIGYLGPEKLNEFATFCDGDASFKQSLALTDYKTTNDFIQSIRKQGTDMLWSNATIGYSGSTLNDLSNFAREQATVEETKPEDKKQEHKINPVLKNKLEDLKNTTSQIKEVSDKYYVFDKDALENQIMQEVVNPLIGKTQKEANDYKAIAQKQQEAIKQFSDTISKTELLPETEFDKTATTKLTTTQNDLLNLLNESNQSYGDYVNKIYETSMNNQQTIFESLSKASDDSKKQIESGLAETKRIKNQDSQDNQHLMNDFIAKLPYTRLGSIENENVYQYMANPVTLKGNIHKLSGAKTVLSGNGMEEKATNNKANKALPQPPKVAWYLLIILIVLLAIGIMTMAVINRSQQENEDWE</sequence>
<dbReference type="RefSeq" id="WP_159429368.1">
    <property type="nucleotide sequence ID" value="NZ_FNPG01000056.1"/>
</dbReference>
<keyword evidence="3" id="KW-1185">Reference proteome</keyword>
<dbReference type="AlphaFoldDB" id="A0A1H3N7L0"/>
<reference evidence="2 3" key="1">
    <citation type="submission" date="2016-10" db="EMBL/GenBank/DDBJ databases">
        <authorList>
            <person name="de Groot N.N."/>
        </authorList>
    </citation>
    <scope>NUCLEOTIDE SEQUENCE [LARGE SCALE GENOMIC DNA]</scope>
    <source>
        <strain evidence="2 3">DSM 14045</strain>
    </source>
</reference>
<proteinExistence type="predicted"/>
<keyword evidence="1" id="KW-0812">Transmembrane</keyword>
<protein>
    <submittedName>
        <fullName evidence="2">Uncharacterized protein</fullName>
    </submittedName>
</protein>
<evidence type="ECO:0000256" key="1">
    <source>
        <dbReference type="SAM" id="Phobius"/>
    </source>
</evidence>
<keyword evidence="1" id="KW-1133">Transmembrane helix</keyword>
<evidence type="ECO:0000313" key="2">
    <source>
        <dbReference type="EMBL" id="SDY84941.1"/>
    </source>
</evidence>
<feature type="transmembrane region" description="Helical" evidence="1">
    <location>
        <begin position="354"/>
        <end position="376"/>
    </location>
</feature>
<dbReference type="Proteomes" id="UP000183918">
    <property type="component" value="Unassembled WGS sequence"/>
</dbReference>
<dbReference type="OrthoDB" id="2057711at2"/>
<gene>
    <name evidence="2" type="ORF">SAMN02910414_02496</name>
</gene>
<dbReference type="EMBL" id="FNPG01000056">
    <property type="protein sequence ID" value="SDY84941.1"/>
    <property type="molecule type" value="Genomic_DNA"/>
</dbReference>